<feature type="transmembrane region" description="Helical" evidence="6">
    <location>
        <begin position="226"/>
        <end position="245"/>
    </location>
</feature>
<dbReference type="PANTHER" id="PTHR20855">
    <property type="entry name" value="ADIPOR/PROGESTIN RECEPTOR-RELATED"/>
    <property type="match status" value="1"/>
</dbReference>
<proteinExistence type="predicted"/>
<evidence type="ECO:0000313" key="8">
    <source>
        <dbReference type="Proteomes" id="UP000095038"/>
    </source>
</evidence>
<feature type="transmembrane region" description="Helical" evidence="6">
    <location>
        <begin position="190"/>
        <end position="214"/>
    </location>
</feature>
<feature type="transmembrane region" description="Helical" evidence="6">
    <location>
        <begin position="86"/>
        <end position="111"/>
    </location>
</feature>
<feature type="transmembrane region" description="Helical" evidence="6">
    <location>
        <begin position="324"/>
        <end position="344"/>
    </location>
</feature>
<comment type="subcellular location">
    <subcellularLocation>
        <location evidence="1">Membrane</location>
        <topology evidence="1">Multi-pass membrane protein</topology>
    </subcellularLocation>
</comment>
<keyword evidence="3 6" id="KW-1133">Transmembrane helix</keyword>
<dbReference type="AlphaFoldDB" id="A0A1D2VER4"/>
<dbReference type="Pfam" id="PF03006">
    <property type="entry name" value="HlyIII"/>
    <property type="match status" value="1"/>
</dbReference>
<dbReference type="GO" id="GO:0016020">
    <property type="term" value="C:membrane"/>
    <property type="evidence" value="ECO:0007669"/>
    <property type="project" value="UniProtKB-SubCell"/>
</dbReference>
<accession>A0A1D2VER4</accession>
<keyword evidence="5" id="KW-0862">Zinc</keyword>
<feature type="non-terminal residue" evidence="7">
    <location>
        <position position="1"/>
    </location>
</feature>
<sequence length="351" mass="41465">FSNALSVANQRLLHFYELPFEWRENPYIIHGYRFYNKNSTCLKSILHLNHNESANIWSHLFGSFFLLYLMLIHFPNKLFQNNFHHINTNLIIAVYVFLLSSLNCLLSSVSWHTFSATTNLNLRQTCACIDYTGITILITCSIISIEIIAFEFHYIKKLLFIISTSLIGFSGLLLNWSPTFDKNENKFLRIGFFCFLAFLGIFSFIIHCFIYGFFRSFVYFLPECKSLIWYLIGIVFYGYLIPEIWRSDIKIGKLLLNENLYQSELAKIQNNLQNHDNNDDKLSFSCCEKKLHETFFKLQPIKTKNHGNFFSLWWVDYIFSSHNFWHLCVLLGIVFHYFALVSMIENLEVSY</sequence>
<dbReference type="GO" id="GO:0046872">
    <property type="term" value="F:metal ion binding"/>
    <property type="evidence" value="ECO:0007669"/>
    <property type="project" value="UniProtKB-KW"/>
</dbReference>
<dbReference type="GeneID" id="30964313"/>
<protein>
    <submittedName>
        <fullName evidence="7">Hly-III related protein</fullName>
    </submittedName>
</protein>
<reference evidence="8" key="1">
    <citation type="submission" date="2016-05" db="EMBL/GenBank/DDBJ databases">
        <title>Comparative genomics of biotechnologically important yeasts.</title>
        <authorList>
            <consortium name="DOE Joint Genome Institute"/>
            <person name="Riley R."/>
            <person name="Haridas S."/>
            <person name="Wolfe K.H."/>
            <person name="Lopes M.R."/>
            <person name="Hittinger C.T."/>
            <person name="Goker M."/>
            <person name="Salamov A."/>
            <person name="Wisecaver J."/>
            <person name="Long T.M."/>
            <person name="Aerts A.L."/>
            <person name="Barry K."/>
            <person name="Choi C."/>
            <person name="Clum A."/>
            <person name="Coughlan A.Y."/>
            <person name="Deshpande S."/>
            <person name="Douglass A.P."/>
            <person name="Hanson S.J."/>
            <person name="Klenk H.-P."/>
            <person name="Labutti K."/>
            <person name="Lapidus A."/>
            <person name="Lindquist E."/>
            <person name="Lipzen A."/>
            <person name="Meier-Kolthoff J.P."/>
            <person name="Ohm R.A."/>
            <person name="Otillar R.P."/>
            <person name="Pangilinan J."/>
            <person name="Peng Y."/>
            <person name="Rokas A."/>
            <person name="Rosa C.A."/>
            <person name="Scheuner C."/>
            <person name="Sibirny A.A."/>
            <person name="Slot J.C."/>
            <person name="Stielow J.B."/>
            <person name="Sun H."/>
            <person name="Kurtzman C.P."/>
            <person name="Blackwell M."/>
            <person name="Grigoriev I.V."/>
            <person name="Jeffries T.W."/>
        </authorList>
    </citation>
    <scope>NUCLEOTIDE SEQUENCE [LARGE SCALE GENOMIC DNA]</scope>
    <source>
        <strain evidence="8">DSM 1968</strain>
    </source>
</reference>
<evidence type="ECO:0000256" key="4">
    <source>
        <dbReference type="ARBA" id="ARBA00023136"/>
    </source>
</evidence>
<dbReference type="InParanoid" id="A0A1D2VER4"/>
<dbReference type="GO" id="GO:0006882">
    <property type="term" value="P:intracellular zinc ion homeostasis"/>
    <property type="evidence" value="ECO:0007669"/>
    <property type="project" value="EnsemblFungi"/>
</dbReference>
<keyword evidence="2 6" id="KW-0812">Transmembrane</keyword>
<feature type="transmembrane region" description="Helical" evidence="6">
    <location>
        <begin position="131"/>
        <end position="151"/>
    </location>
</feature>
<evidence type="ECO:0000256" key="1">
    <source>
        <dbReference type="ARBA" id="ARBA00004141"/>
    </source>
</evidence>
<feature type="transmembrane region" description="Helical" evidence="6">
    <location>
        <begin position="56"/>
        <end position="74"/>
    </location>
</feature>
<evidence type="ECO:0000256" key="6">
    <source>
        <dbReference type="SAM" id="Phobius"/>
    </source>
</evidence>
<keyword evidence="5" id="KW-0479">Metal-binding</keyword>
<dbReference type="FunCoup" id="A0A1D2VER4">
    <property type="interactions" value="28"/>
</dbReference>
<dbReference type="GO" id="GO:0038023">
    <property type="term" value="F:signaling receptor activity"/>
    <property type="evidence" value="ECO:0007669"/>
    <property type="project" value="TreeGrafter"/>
</dbReference>
<feature type="binding site" evidence="5">
    <location>
        <position position="112"/>
    </location>
    <ligand>
        <name>Zn(2+)</name>
        <dbReference type="ChEBI" id="CHEBI:29105"/>
    </ligand>
</feature>
<dbReference type="Proteomes" id="UP000095038">
    <property type="component" value="Unassembled WGS sequence"/>
</dbReference>
<evidence type="ECO:0000313" key="7">
    <source>
        <dbReference type="EMBL" id="ODV60188.1"/>
    </source>
</evidence>
<dbReference type="RefSeq" id="XP_020046495.1">
    <property type="nucleotide sequence ID" value="XM_020190677.1"/>
</dbReference>
<keyword evidence="4 6" id="KW-0472">Membrane</keyword>
<dbReference type="STRING" id="1344418.A0A1D2VER4"/>
<dbReference type="InterPro" id="IPR004254">
    <property type="entry name" value="AdipoR/HlyIII-related"/>
</dbReference>
<gene>
    <name evidence="7" type="ORF">ASCRUDRAFT_36272</name>
</gene>
<organism evidence="7 8">
    <name type="scientific">Ascoidea rubescens DSM 1968</name>
    <dbReference type="NCBI Taxonomy" id="1344418"/>
    <lineage>
        <taxon>Eukaryota</taxon>
        <taxon>Fungi</taxon>
        <taxon>Dikarya</taxon>
        <taxon>Ascomycota</taxon>
        <taxon>Saccharomycotina</taxon>
        <taxon>Saccharomycetes</taxon>
        <taxon>Ascoideaceae</taxon>
        <taxon>Ascoidea</taxon>
    </lineage>
</organism>
<name>A0A1D2VER4_9ASCO</name>
<evidence type="ECO:0000256" key="3">
    <source>
        <dbReference type="ARBA" id="ARBA00022989"/>
    </source>
</evidence>
<dbReference type="EMBL" id="KV454483">
    <property type="protein sequence ID" value="ODV60188.1"/>
    <property type="molecule type" value="Genomic_DNA"/>
</dbReference>
<dbReference type="OrthoDB" id="5585746at2759"/>
<keyword evidence="8" id="KW-1185">Reference proteome</keyword>
<evidence type="ECO:0000256" key="2">
    <source>
        <dbReference type="ARBA" id="ARBA00022692"/>
    </source>
</evidence>
<feature type="transmembrane region" description="Helical" evidence="6">
    <location>
        <begin position="158"/>
        <end position="178"/>
    </location>
</feature>
<dbReference type="PANTHER" id="PTHR20855:SF97">
    <property type="entry name" value="ADIPOR-LIKE RECEPTOR IZH3-RELATED"/>
    <property type="match status" value="1"/>
</dbReference>
<evidence type="ECO:0000256" key="5">
    <source>
        <dbReference type="PIRSR" id="PIRSR604254-1"/>
    </source>
</evidence>